<dbReference type="Proteomes" id="UP000728647">
    <property type="component" value="Unassembled WGS sequence"/>
</dbReference>
<evidence type="ECO:0000313" key="2">
    <source>
        <dbReference type="Proteomes" id="UP000728647"/>
    </source>
</evidence>
<proteinExistence type="predicted"/>
<organism evidence="1 2">
    <name type="scientific">Haloterrigena gelatinilytica</name>
    <dbReference type="NCBI Taxonomy" id="2741724"/>
    <lineage>
        <taxon>Archaea</taxon>
        <taxon>Methanobacteriati</taxon>
        <taxon>Methanobacteriota</taxon>
        <taxon>Stenosarchaea group</taxon>
        <taxon>Halobacteria</taxon>
        <taxon>Halobacteriales</taxon>
        <taxon>Natrialbaceae</taxon>
        <taxon>Haloterrigena</taxon>
    </lineage>
</organism>
<sequence>MFSIRSIPDRTGTIIEDIPGLASKRSVGETVQEIHDRTSATGSGSNPGLEAVDDHHERIRFSVEDVTDAAPSRFPTI</sequence>
<dbReference type="OrthoDB" id="9909at121871"/>
<gene>
    <name evidence="1" type="ORF">HT576_04365</name>
</gene>
<accession>A0A8J8KGP9</accession>
<dbReference type="EMBL" id="JABURA010000001">
    <property type="protein sequence ID" value="NUB90269.1"/>
    <property type="molecule type" value="Genomic_DNA"/>
</dbReference>
<dbReference type="AlphaFoldDB" id="A0A8J8KGP9"/>
<evidence type="ECO:0000313" key="1">
    <source>
        <dbReference type="EMBL" id="NUB90269.1"/>
    </source>
</evidence>
<comment type="caution">
    <text evidence="1">The sequence shown here is derived from an EMBL/GenBank/DDBJ whole genome shotgun (WGS) entry which is preliminary data.</text>
</comment>
<dbReference type="RefSeq" id="WP_174700927.1">
    <property type="nucleotide sequence ID" value="NZ_JABURA010000001.1"/>
</dbReference>
<reference evidence="1" key="1">
    <citation type="submission" date="2020-06" db="EMBL/GenBank/DDBJ databases">
        <title>Haloterrigena sp. nov., an extremely halophilic archaeon isolated from a saline sediment.</title>
        <authorList>
            <person name="Liu B.-B."/>
        </authorList>
    </citation>
    <scope>NUCLEOTIDE SEQUENCE</scope>
    <source>
        <strain evidence="1">SYSU A121-1</strain>
    </source>
</reference>
<name>A0A8J8KGP9_9EURY</name>
<protein>
    <submittedName>
        <fullName evidence="1">Uncharacterized protein</fullName>
    </submittedName>
</protein>